<evidence type="ECO:0000313" key="1">
    <source>
        <dbReference type="EMBL" id="AMM40187.1"/>
    </source>
</evidence>
<gene>
    <name evidence="1" type="ORF">HS1_000381</name>
</gene>
<dbReference type="Gene3D" id="3.40.50.1110">
    <property type="entry name" value="SGNH hydrolase"/>
    <property type="match status" value="1"/>
</dbReference>
<evidence type="ECO:0008006" key="3">
    <source>
        <dbReference type="Google" id="ProtNLM"/>
    </source>
</evidence>
<dbReference type="RefSeq" id="WP_066060483.1">
    <property type="nucleotide sequence ID" value="NZ_CP013015.1"/>
</dbReference>
<organism evidence="1 2">
    <name type="scientific">Desulfofervidus auxilii</name>
    <dbReference type="NCBI Taxonomy" id="1621989"/>
    <lineage>
        <taxon>Bacteria</taxon>
        <taxon>Pseudomonadati</taxon>
        <taxon>Thermodesulfobacteriota</taxon>
        <taxon>Candidatus Desulfofervidia</taxon>
        <taxon>Candidatus Desulfofervidales</taxon>
        <taxon>Candidatus Desulfofervidaceae</taxon>
        <taxon>Candidatus Desulfofervidus</taxon>
    </lineage>
</organism>
<dbReference type="OrthoDB" id="7064934at2"/>
<dbReference type="EMBL" id="CP013015">
    <property type="protein sequence ID" value="AMM40187.1"/>
    <property type="molecule type" value="Genomic_DNA"/>
</dbReference>
<dbReference type="KEGG" id="daw:HS1_000381"/>
<dbReference type="GO" id="GO:0016788">
    <property type="term" value="F:hydrolase activity, acting on ester bonds"/>
    <property type="evidence" value="ECO:0007669"/>
    <property type="project" value="UniProtKB-ARBA"/>
</dbReference>
<evidence type="ECO:0000313" key="2">
    <source>
        <dbReference type="Proteomes" id="UP000070560"/>
    </source>
</evidence>
<dbReference type="InterPro" id="IPR036514">
    <property type="entry name" value="SGNH_hydro_sf"/>
</dbReference>
<accession>A0A7U4QIV8</accession>
<sequence>MTKFLLCVIVFCISIIITFARINAGSEKMGFSSKNPPETAWQLLSHKKIYFGHQSVGNNIIDGIKDIMKENSKIKLNIVKTNDPKMFTTPIFAHSPIGKNMNPISKIDAFAKFMEQGIGNKADFAFFKFCYVDITRNTDINQIFTYYKNTMKHLKEKYPKTTFIHITVPLTIVQTGFKVWIKKIIGRPIGGYADNIKRNQFNEMLRNEYKNKEPIFDLALTESTFPDKTRCFFTKEGKTYYSLVPAYTHDGGHLNELGRKIVAEQLLILLANLSQ</sequence>
<keyword evidence="2" id="KW-1185">Reference proteome</keyword>
<dbReference type="AlphaFoldDB" id="A0A7U4QIV8"/>
<protein>
    <recommendedName>
        <fullName evidence="3">SGNH/GDSL hydrolase family protein</fullName>
    </recommendedName>
</protein>
<proteinExistence type="predicted"/>
<dbReference type="SUPFAM" id="SSF52266">
    <property type="entry name" value="SGNH hydrolase"/>
    <property type="match status" value="1"/>
</dbReference>
<reference evidence="1 2" key="1">
    <citation type="submission" date="2015-10" db="EMBL/GenBank/DDBJ databases">
        <title>Candidatus Desulfofervidus auxilii, a hydrogenotrophic sulfate-reducing bacterium involved in the thermophilic anaerobic oxidation of methane.</title>
        <authorList>
            <person name="Krukenberg V."/>
            <person name="Richter M."/>
            <person name="Wegener G."/>
        </authorList>
    </citation>
    <scope>NUCLEOTIDE SEQUENCE [LARGE SCALE GENOMIC DNA]</scope>
    <source>
        <strain evidence="1 2">HS1</strain>
    </source>
</reference>
<dbReference type="Proteomes" id="UP000070560">
    <property type="component" value="Chromosome"/>
</dbReference>
<name>A0A7U4QIV8_DESA2</name>